<proteinExistence type="inferred from homology"/>
<comment type="similarity">
    <text evidence="3">Belongs to the FAD-dependent oxidoreductase family.</text>
</comment>
<dbReference type="GO" id="GO:0016491">
    <property type="term" value="F:oxidoreductase activity"/>
    <property type="evidence" value="ECO:0007669"/>
    <property type="project" value="UniProtKB-KW"/>
</dbReference>
<protein>
    <submittedName>
        <fullName evidence="11">FAD-dependent oxidoreductase</fullName>
    </submittedName>
</protein>
<keyword evidence="12" id="KW-1185">Reference proteome</keyword>
<evidence type="ECO:0000256" key="1">
    <source>
        <dbReference type="ARBA" id="ARBA00001974"/>
    </source>
</evidence>
<dbReference type="Gene3D" id="3.30.390.120">
    <property type="match status" value="1"/>
</dbReference>
<dbReference type="InterPro" id="IPR036188">
    <property type="entry name" value="FAD/NAD-bd_sf"/>
</dbReference>
<evidence type="ECO:0000259" key="10">
    <source>
        <dbReference type="Pfam" id="PF18113"/>
    </source>
</evidence>
<feature type="domain" description="FAD/NAD(P)-binding" evidence="9">
    <location>
        <begin position="3"/>
        <end position="288"/>
    </location>
</feature>
<evidence type="ECO:0000256" key="4">
    <source>
        <dbReference type="ARBA" id="ARBA00022490"/>
    </source>
</evidence>
<evidence type="ECO:0000256" key="7">
    <source>
        <dbReference type="ARBA" id="ARBA00023002"/>
    </source>
</evidence>
<comment type="caution">
    <text evidence="11">The sequence shown here is derived from an EMBL/GenBank/DDBJ whole genome shotgun (WGS) entry which is preliminary data.</text>
</comment>
<dbReference type="InterPro" id="IPR023753">
    <property type="entry name" value="FAD/NAD-binding_dom"/>
</dbReference>
<dbReference type="Pfam" id="PF07992">
    <property type="entry name" value="Pyr_redox_2"/>
    <property type="match status" value="1"/>
</dbReference>
<dbReference type="InterPro" id="IPR050260">
    <property type="entry name" value="FAD-bd_OxRdtase"/>
</dbReference>
<organism evidence="11 12">
    <name type="scientific">Undibacterium nitidum</name>
    <dbReference type="NCBI Taxonomy" id="2762298"/>
    <lineage>
        <taxon>Bacteria</taxon>
        <taxon>Pseudomonadati</taxon>
        <taxon>Pseudomonadota</taxon>
        <taxon>Betaproteobacteria</taxon>
        <taxon>Burkholderiales</taxon>
        <taxon>Oxalobacteraceae</taxon>
        <taxon>Undibacterium</taxon>
    </lineage>
</organism>
<comment type="subcellular location">
    <subcellularLocation>
        <location evidence="2">Cytoplasm</location>
    </subcellularLocation>
</comment>
<feature type="domain" description="Rubredoxin binding" evidence="10">
    <location>
        <begin position="322"/>
        <end position="393"/>
    </location>
</feature>
<reference evidence="11" key="1">
    <citation type="submission" date="2020-08" db="EMBL/GenBank/DDBJ databases">
        <title>Novel species isolated from subtropical streams in China.</title>
        <authorList>
            <person name="Lu H."/>
        </authorList>
    </citation>
    <scope>NUCLEOTIDE SEQUENCE</scope>
    <source>
        <strain evidence="11">LX22W</strain>
    </source>
</reference>
<dbReference type="GO" id="GO:0005737">
    <property type="term" value="C:cytoplasm"/>
    <property type="evidence" value="ECO:0007669"/>
    <property type="project" value="UniProtKB-SubCell"/>
</dbReference>
<evidence type="ECO:0000313" key="12">
    <source>
        <dbReference type="Proteomes" id="UP000627446"/>
    </source>
</evidence>
<accession>A0A923HLA6</accession>
<gene>
    <name evidence="11" type="ORF">H8K36_03635</name>
</gene>
<evidence type="ECO:0000256" key="2">
    <source>
        <dbReference type="ARBA" id="ARBA00004496"/>
    </source>
</evidence>
<evidence type="ECO:0000259" key="9">
    <source>
        <dbReference type="Pfam" id="PF07992"/>
    </source>
</evidence>
<dbReference type="SUPFAM" id="SSF51905">
    <property type="entry name" value="FAD/NAD(P)-binding domain"/>
    <property type="match status" value="1"/>
</dbReference>
<keyword evidence="8" id="KW-0520">NAD</keyword>
<comment type="cofactor">
    <cofactor evidence="1">
        <name>FAD</name>
        <dbReference type="ChEBI" id="CHEBI:57692"/>
    </cofactor>
</comment>
<dbReference type="InterPro" id="IPR041364">
    <property type="entry name" value="Rbx-bd"/>
</dbReference>
<evidence type="ECO:0000256" key="3">
    <source>
        <dbReference type="ARBA" id="ARBA00006442"/>
    </source>
</evidence>
<keyword evidence="7" id="KW-0560">Oxidoreductase</keyword>
<dbReference type="PANTHER" id="PTHR43429:SF3">
    <property type="entry name" value="NITRITE REDUCTASE [NAD(P)H]"/>
    <property type="match status" value="1"/>
</dbReference>
<evidence type="ECO:0000256" key="5">
    <source>
        <dbReference type="ARBA" id="ARBA00022630"/>
    </source>
</evidence>
<keyword evidence="6" id="KW-0274">FAD</keyword>
<dbReference type="Gene3D" id="3.50.50.60">
    <property type="entry name" value="FAD/NAD(P)-binding domain"/>
    <property type="match status" value="2"/>
</dbReference>
<dbReference type="Proteomes" id="UP000627446">
    <property type="component" value="Unassembled WGS sequence"/>
</dbReference>
<dbReference type="EMBL" id="JACOFZ010000001">
    <property type="protein sequence ID" value="MBC3880453.1"/>
    <property type="molecule type" value="Genomic_DNA"/>
</dbReference>
<dbReference type="RefSeq" id="WP_186915038.1">
    <property type="nucleotide sequence ID" value="NZ_JACOFZ010000001.1"/>
</dbReference>
<evidence type="ECO:0000256" key="8">
    <source>
        <dbReference type="ARBA" id="ARBA00023027"/>
    </source>
</evidence>
<evidence type="ECO:0000256" key="6">
    <source>
        <dbReference type="ARBA" id="ARBA00022827"/>
    </source>
</evidence>
<dbReference type="PANTHER" id="PTHR43429">
    <property type="entry name" value="PYRIDINE NUCLEOTIDE-DISULFIDE OXIDOREDUCTASE DOMAIN-CONTAINING"/>
    <property type="match status" value="1"/>
</dbReference>
<keyword evidence="4" id="KW-0963">Cytoplasm</keyword>
<name>A0A923HLA6_9BURK</name>
<dbReference type="Pfam" id="PF18113">
    <property type="entry name" value="Rbx_binding"/>
    <property type="match status" value="1"/>
</dbReference>
<dbReference type="PRINTS" id="PR00368">
    <property type="entry name" value="FADPNR"/>
</dbReference>
<evidence type="ECO:0000313" key="11">
    <source>
        <dbReference type="EMBL" id="MBC3880453.1"/>
    </source>
</evidence>
<dbReference type="AlphaFoldDB" id="A0A923HLA6"/>
<dbReference type="PRINTS" id="PR00411">
    <property type="entry name" value="PNDRDTASEI"/>
</dbReference>
<keyword evidence="5" id="KW-0285">Flavoprotein</keyword>
<sequence>MKPIIIIGSGMAGISLVREFRKLDGNSPVMIITADEGGFYAKPNLSNAFAQKKLASQLRAQTASEVAEQLRVSVIQNAKVLSIDAERQTITTSVGAFEYRRLVLAVGANAIQLPIAGNAKEKILSINHIDDYQVFRNQLGAIVSEHKSARIAILGAGLIGCEFADDLIGAGFEVDLIDPNQRPLAALLPEAISSHLQNAFVNKGVKMHLGTTAVDINTVDGHTSIRLANQEMINCDIVLSAVGLRPNLQLAQLCTPRPIEVDRGILVDAFGETSAKHIFALGDCAQYTINADGSSAVMPYIAPILSAARSIAKTLNGDATPIDIKPSAVIVKTPSCPIALIVPSTQDLNGGSWSYELQADQIHVSRFINKAGKLRGFAMTPQDAKLRTKLINEISD</sequence>